<evidence type="ECO:0000256" key="3">
    <source>
        <dbReference type="ARBA" id="ARBA00022634"/>
    </source>
</evidence>
<dbReference type="RefSeq" id="WP_015263686.1">
    <property type="nucleotide sequence ID" value="NC_019903.1"/>
</dbReference>
<dbReference type="EMBL" id="CP003344">
    <property type="protein sequence ID" value="AGA70727.1"/>
    <property type="molecule type" value="Genomic_DNA"/>
</dbReference>
<dbReference type="PIRSF" id="PIRSF035805">
    <property type="entry name" value="TK_cell"/>
    <property type="match status" value="1"/>
</dbReference>
<dbReference type="GO" id="GO:0004797">
    <property type="term" value="F:thymidine kinase activity"/>
    <property type="evidence" value="ECO:0007669"/>
    <property type="project" value="UniProtKB-EC"/>
</dbReference>
<evidence type="ECO:0000256" key="4">
    <source>
        <dbReference type="ARBA" id="ARBA00022679"/>
    </source>
</evidence>
<comment type="catalytic activity">
    <reaction evidence="10">
        <text>thymidine + ATP = dTMP + ADP + H(+)</text>
        <dbReference type="Rhea" id="RHEA:19129"/>
        <dbReference type="ChEBI" id="CHEBI:15378"/>
        <dbReference type="ChEBI" id="CHEBI:17748"/>
        <dbReference type="ChEBI" id="CHEBI:30616"/>
        <dbReference type="ChEBI" id="CHEBI:63528"/>
        <dbReference type="ChEBI" id="CHEBI:456216"/>
        <dbReference type="EC" id="2.7.1.21"/>
    </reaction>
</comment>
<keyword evidence="6 10" id="KW-0418">Kinase</keyword>
<evidence type="ECO:0000256" key="9">
    <source>
        <dbReference type="PIRSR" id="PIRSR035805-2"/>
    </source>
</evidence>
<dbReference type="OrthoDB" id="9781579at2"/>
<organism evidence="12 13">
    <name type="scientific">Desulfitobacterium dichloroeliminans (strain LMG P-21439 / DCA1)</name>
    <dbReference type="NCBI Taxonomy" id="871963"/>
    <lineage>
        <taxon>Bacteria</taxon>
        <taxon>Bacillati</taxon>
        <taxon>Bacillota</taxon>
        <taxon>Clostridia</taxon>
        <taxon>Eubacteriales</taxon>
        <taxon>Desulfitobacteriaceae</taxon>
        <taxon>Desulfitobacterium</taxon>
    </lineage>
</organism>
<dbReference type="EC" id="2.7.1.21" evidence="2 10"/>
<keyword evidence="5 10" id="KW-0547">Nucleotide-binding</keyword>
<evidence type="ECO:0000256" key="10">
    <source>
        <dbReference type="RuleBase" id="RU000544"/>
    </source>
</evidence>
<dbReference type="PROSITE" id="PS00603">
    <property type="entry name" value="TK_CELLULAR_TYPE"/>
    <property type="match status" value="1"/>
</dbReference>
<evidence type="ECO:0000256" key="11">
    <source>
        <dbReference type="RuleBase" id="RU004165"/>
    </source>
</evidence>
<evidence type="ECO:0000313" key="12">
    <source>
        <dbReference type="EMBL" id="AGA70727.1"/>
    </source>
</evidence>
<dbReference type="GO" id="GO:0005829">
    <property type="term" value="C:cytosol"/>
    <property type="evidence" value="ECO:0007669"/>
    <property type="project" value="TreeGrafter"/>
</dbReference>
<feature type="binding site" evidence="9">
    <location>
        <position position="171"/>
    </location>
    <ligand>
        <name>substrate</name>
    </ligand>
</feature>
<dbReference type="GO" id="GO:0005524">
    <property type="term" value="F:ATP binding"/>
    <property type="evidence" value="ECO:0007669"/>
    <property type="project" value="UniProtKB-KW"/>
</dbReference>
<dbReference type="STRING" id="871963.Desdi_3333"/>
<keyword evidence="4 10" id="KW-0808">Transferase</keyword>
<evidence type="ECO:0000256" key="2">
    <source>
        <dbReference type="ARBA" id="ARBA00012118"/>
    </source>
</evidence>
<protein>
    <recommendedName>
        <fullName evidence="2 10">Thymidine kinase</fullName>
        <ecNumber evidence="2 10">2.7.1.21</ecNumber>
    </recommendedName>
</protein>
<dbReference type="InterPro" id="IPR001267">
    <property type="entry name" value="Thymidine_kinase"/>
</dbReference>
<sequence length="187" mass="21349">MAKLYFHFGAMGSSKTANALLVYHNYIDKGQKALIAKPVIETRDGDLIKSRSGLAGPCITLEALIEMPFEALKEYDCIIIDEIQFAKEQQIEFLADIVDTLHIPVMCYGLRTDFRGFLFEGSRRMFELADKIIEIKTVCWCGRKATHNARYNEYGIIREGDQIDLGADEKYISLCRKHHQQGLVRKP</sequence>
<keyword evidence="3 10" id="KW-0237">DNA synthesis</keyword>
<dbReference type="GO" id="GO:0071897">
    <property type="term" value="P:DNA biosynthetic process"/>
    <property type="evidence" value="ECO:0007669"/>
    <property type="project" value="UniProtKB-KW"/>
</dbReference>
<dbReference type="KEGG" id="ddl:Desdi_3333"/>
<keyword evidence="13" id="KW-1185">Reference proteome</keyword>
<dbReference type="NCBIfam" id="NF003300">
    <property type="entry name" value="PRK04296.1-5"/>
    <property type="match status" value="1"/>
</dbReference>
<dbReference type="HOGENOM" id="CLU_064400_2_1_9"/>
<feature type="binding site" evidence="9">
    <location>
        <begin position="163"/>
        <end position="166"/>
    </location>
    <ligand>
        <name>substrate</name>
    </ligand>
</feature>
<evidence type="ECO:0000313" key="13">
    <source>
        <dbReference type="Proteomes" id="UP000010797"/>
    </source>
</evidence>
<reference evidence="13" key="1">
    <citation type="submission" date="2012-02" db="EMBL/GenBank/DDBJ databases">
        <title>Complete sequence of Desulfitobacterium dichloroeliminans LMG P-21439.</title>
        <authorList>
            <person name="Lucas S."/>
            <person name="Han J."/>
            <person name="Lapidus A."/>
            <person name="Cheng J.-F."/>
            <person name="Goodwin L."/>
            <person name="Pitluck S."/>
            <person name="Peters L."/>
            <person name="Ovchinnikova G."/>
            <person name="Teshima H."/>
            <person name="Detter J.C."/>
            <person name="Han C."/>
            <person name="Tapia R."/>
            <person name="Land M."/>
            <person name="Hauser L."/>
            <person name="Kyrpides N."/>
            <person name="Ivanova N."/>
            <person name="Pagani I."/>
            <person name="Kruse T."/>
            <person name="de Vos W.M."/>
            <person name="Boon N."/>
            <person name="Smidt H."/>
            <person name="Woyke T."/>
        </authorList>
    </citation>
    <scope>NUCLEOTIDE SEQUENCE [LARGE SCALE GENOMIC DNA]</scope>
    <source>
        <strain evidence="13">LMG P-21439 / DCA1</strain>
    </source>
</reference>
<dbReference type="AlphaFoldDB" id="L0FBY1"/>
<keyword evidence="7 10" id="KW-0067">ATP-binding</keyword>
<feature type="active site" description="Proton acceptor" evidence="8">
    <location>
        <position position="82"/>
    </location>
</feature>
<dbReference type="Gene3D" id="3.30.60.20">
    <property type="match status" value="1"/>
</dbReference>
<evidence type="ECO:0000256" key="8">
    <source>
        <dbReference type="PIRSR" id="PIRSR035805-1"/>
    </source>
</evidence>
<dbReference type="Proteomes" id="UP000010797">
    <property type="component" value="Chromosome"/>
</dbReference>
<evidence type="ECO:0000256" key="5">
    <source>
        <dbReference type="ARBA" id="ARBA00022741"/>
    </source>
</evidence>
<evidence type="ECO:0000256" key="7">
    <source>
        <dbReference type="ARBA" id="ARBA00022840"/>
    </source>
</evidence>
<dbReference type="eggNOG" id="COG1435">
    <property type="taxonomic scope" value="Bacteria"/>
</dbReference>
<dbReference type="Gene3D" id="3.40.50.300">
    <property type="entry name" value="P-loop containing nucleotide triphosphate hydrolases"/>
    <property type="match status" value="1"/>
</dbReference>
<dbReference type="Pfam" id="PF00265">
    <property type="entry name" value="TK"/>
    <property type="match status" value="1"/>
</dbReference>
<dbReference type="PANTHER" id="PTHR11441">
    <property type="entry name" value="THYMIDINE KINASE"/>
    <property type="match status" value="1"/>
</dbReference>
<evidence type="ECO:0000256" key="1">
    <source>
        <dbReference type="ARBA" id="ARBA00007587"/>
    </source>
</evidence>
<dbReference type="SUPFAM" id="SSF57716">
    <property type="entry name" value="Glucocorticoid receptor-like (DNA-binding domain)"/>
    <property type="match status" value="1"/>
</dbReference>
<name>L0FBY1_DESDL</name>
<proteinExistence type="inferred from homology"/>
<gene>
    <name evidence="12" type="ordered locus">Desdi_3333</name>
</gene>
<accession>L0FBY1</accession>
<dbReference type="InterPro" id="IPR027417">
    <property type="entry name" value="P-loop_NTPase"/>
</dbReference>
<dbReference type="GO" id="GO:0046104">
    <property type="term" value="P:thymidine metabolic process"/>
    <property type="evidence" value="ECO:0007669"/>
    <property type="project" value="TreeGrafter"/>
</dbReference>
<dbReference type="PANTHER" id="PTHR11441:SF0">
    <property type="entry name" value="THYMIDINE KINASE, CYTOSOLIC"/>
    <property type="match status" value="1"/>
</dbReference>
<dbReference type="SUPFAM" id="SSF52540">
    <property type="entry name" value="P-loop containing nucleoside triphosphate hydrolases"/>
    <property type="match status" value="1"/>
</dbReference>
<evidence type="ECO:0000256" key="6">
    <source>
        <dbReference type="ARBA" id="ARBA00022777"/>
    </source>
</evidence>
<dbReference type="InterPro" id="IPR020633">
    <property type="entry name" value="Thymidine_kinase_CS"/>
</dbReference>
<comment type="similarity">
    <text evidence="1 11">Belongs to the thymidine kinase family.</text>
</comment>